<dbReference type="Proteomes" id="UP000185210">
    <property type="component" value="Unassembled WGS sequence"/>
</dbReference>
<dbReference type="AlphaFoldDB" id="A0AB38CYP9"/>
<sequence>MTALEPGTFKPLEVIMHPVPGGRQIEDASKLDYSEAPIELTAEDRTFIQQRLRRSLDRYTRPVVEDTDVASTVPTMVRELLTSSKDLIEHSRIFARDLYLKQKSRSPAGLVMTVIGEHAGARCVVIAKMEHQEGMRVEQAANTNGQRTYKAEHLRDLILGDGTRVFKLGLFVAGADGALEGHVIDDQQALGGIASYFIEFLGCKFRQKPDVVTERFFNTAQTFIANRSQDDPEKNATYEIALLSVMQSGSKLV</sequence>
<dbReference type="RefSeq" id="WP_049232943.1">
    <property type="nucleotide sequence ID" value="NZ_CAACXP010000005.1"/>
</dbReference>
<evidence type="ECO:0000313" key="2">
    <source>
        <dbReference type="Proteomes" id="UP000185210"/>
    </source>
</evidence>
<dbReference type="EMBL" id="FSHM01000003">
    <property type="protein sequence ID" value="SIA91937.1"/>
    <property type="molecule type" value="Genomic_DNA"/>
</dbReference>
<proteinExistence type="predicted"/>
<reference evidence="1 2" key="1">
    <citation type="submission" date="2016-11" db="EMBL/GenBank/DDBJ databases">
        <authorList>
            <consortium name="Pathogen Informatics"/>
        </authorList>
    </citation>
    <scope>NUCLEOTIDE SEQUENCE [LARGE SCALE GENOMIC DNA]</scope>
    <source>
        <strain evidence="1 2">104</strain>
    </source>
</reference>
<protein>
    <submittedName>
        <fullName evidence="1">37-kD nucleoid-associated bacterial protein</fullName>
    </submittedName>
</protein>
<gene>
    <name evidence="1" type="ORF">SAMEA2070301_02397</name>
</gene>
<dbReference type="InterPro" id="IPR007358">
    <property type="entry name" value="Nucleoid_associated_NdpA"/>
</dbReference>
<evidence type="ECO:0000313" key="1">
    <source>
        <dbReference type="EMBL" id="SIA91937.1"/>
    </source>
</evidence>
<dbReference type="Pfam" id="PF04245">
    <property type="entry name" value="NA37"/>
    <property type="match status" value="1"/>
</dbReference>
<dbReference type="GO" id="GO:0009295">
    <property type="term" value="C:nucleoid"/>
    <property type="evidence" value="ECO:0007669"/>
    <property type="project" value="InterPro"/>
</dbReference>
<accession>A0AB38CYP9</accession>
<comment type="caution">
    <text evidence="1">The sequence shown here is derived from an EMBL/GenBank/DDBJ whole genome shotgun (WGS) entry which is preliminary data.</text>
</comment>
<organism evidence="1 2">
    <name type="scientific">Mycobacteroides abscessus subsp. abscessus</name>
    <dbReference type="NCBI Taxonomy" id="1185650"/>
    <lineage>
        <taxon>Bacteria</taxon>
        <taxon>Bacillati</taxon>
        <taxon>Actinomycetota</taxon>
        <taxon>Actinomycetes</taxon>
        <taxon>Mycobacteriales</taxon>
        <taxon>Mycobacteriaceae</taxon>
        <taxon>Mycobacteroides</taxon>
        <taxon>Mycobacteroides abscessus</taxon>
    </lineage>
</organism>
<name>A0AB38CYP9_9MYCO</name>